<evidence type="ECO:0000313" key="1">
    <source>
        <dbReference type="EMBL" id="KAJ6423474.1"/>
    </source>
</evidence>
<accession>A0AAD6KH87</accession>
<sequence length="55" mass="5659">MSASRLPQACLSGQVQGPGGSGWQLVVSGFSGTDQRCSNRASSATRIDSREVGFA</sequence>
<gene>
    <name evidence="1" type="ORF">OIU84_024432</name>
</gene>
<keyword evidence="2" id="KW-1185">Reference proteome</keyword>
<reference evidence="1 2" key="1">
    <citation type="journal article" date="2023" name="Int. J. Mol. Sci.">
        <title>De Novo Assembly and Annotation of 11 Diverse Shrub Willow (Salix) Genomes Reveals Novel Gene Organization in Sex-Linked Regions.</title>
        <authorList>
            <person name="Hyden B."/>
            <person name="Feng K."/>
            <person name="Yates T.B."/>
            <person name="Jawdy S."/>
            <person name="Cereghino C."/>
            <person name="Smart L.B."/>
            <person name="Muchero W."/>
        </authorList>
    </citation>
    <scope>NUCLEOTIDE SEQUENCE [LARGE SCALE GENOMIC DNA]</scope>
    <source>
        <tissue evidence="1">Shoot tip</tissue>
    </source>
</reference>
<feature type="non-terminal residue" evidence="1">
    <location>
        <position position="1"/>
    </location>
</feature>
<protein>
    <submittedName>
        <fullName evidence="1">Uncharacterized protein</fullName>
    </submittedName>
</protein>
<dbReference type="AlphaFoldDB" id="A0AAD6KH87"/>
<comment type="caution">
    <text evidence="1">The sequence shown here is derived from an EMBL/GenBank/DDBJ whole genome shotgun (WGS) entry which is preliminary data.</text>
</comment>
<dbReference type="EMBL" id="JAPFFJ010000006">
    <property type="protein sequence ID" value="KAJ6423474.1"/>
    <property type="molecule type" value="Genomic_DNA"/>
</dbReference>
<evidence type="ECO:0000313" key="2">
    <source>
        <dbReference type="Proteomes" id="UP001162972"/>
    </source>
</evidence>
<organism evidence="1 2">
    <name type="scientific">Salix udensis</name>
    <dbReference type="NCBI Taxonomy" id="889485"/>
    <lineage>
        <taxon>Eukaryota</taxon>
        <taxon>Viridiplantae</taxon>
        <taxon>Streptophyta</taxon>
        <taxon>Embryophyta</taxon>
        <taxon>Tracheophyta</taxon>
        <taxon>Spermatophyta</taxon>
        <taxon>Magnoliopsida</taxon>
        <taxon>eudicotyledons</taxon>
        <taxon>Gunneridae</taxon>
        <taxon>Pentapetalae</taxon>
        <taxon>rosids</taxon>
        <taxon>fabids</taxon>
        <taxon>Malpighiales</taxon>
        <taxon>Salicaceae</taxon>
        <taxon>Saliceae</taxon>
        <taxon>Salix</taxon>
    </lineage>
</organism>
<proteinExistence type="predicted"/>
<name>A0AAD6KH87_9ROSI</name>
<dbReference type="Proteomes" id="UP001162972">
    <property type="component" value="Chromosome 16"/>
</dbReference>